<name>A0ABX7Y7Y2_9ACTN</name>
<evidence type="ECO:0000256" key="2">
    <source>
        <dbReference type="ARBA" id="ARBA00023295"/>
    </source>
</evidence>
<dbReference type="Gene3D" id="2.70.98.40">
    <property type="entry name" value="Glycoside hydrolase, family 65, N-terminal domain"/>
    <property type="match status" value="1"/>
</dbReference>
<proteinExistence type="inferred from homology"/>
<dbReference type="Gene3D" id="2.60.420.10">
    <property type="entry name" value="Maltose phosphorylase, domain 3"/>
    <property type="match status" value="1"/>
</dbReference>
<dbReference type="InterPro" id="IPR037018">
    <property type="entry name" value="GH65_N"/>
</dbReference>
<evidence type="ECO:0000259" key="5">
    <source>
        <dbReference type="Pfam" id="PF03636"/>
    </source>
</evidence>
<dbReference type="PIRSF" id="PIRSF036289">
    <property type="entry name" value="Glycosyl_hydrolase_malt_phosph"/>
    <property type="match status" value="1"/>
</dbReference>
<dbReference type="InterPro" id="IPR005196">
    <property type="entry name" value="Glyco_hydro_65_N"/>
</dbReference>
<dbReference type="GO" id="GO:0016787">
    <property type="term" value="F:hydrolase activity"/>
    <property type="evidence" value="ECO:0007669"/>
    <property type="project" value="UniProtKB-KW"/>
</dbReference>
<protein>
    <submittedName>
        <fullName evidence="6">Glycoside hydrolase family 65 protein</fullName>
    </submittedName>
</protein>
<dbReference type="PANTHER" id="PTHR11051:SF13">
    <property type="entry name" value="GLYCOSYL TRANSFERASE"/>
    <property type="match status" value="1"/>
</dbReference>
<evidence type="ECO:0000313" key="6">
    <source>
        <dbReference type="EMBL" id="QUC09329.1"/>
    </source>
</evidence>
<organism evidence="6 7">
    <name type="scientific">Arachnia rubra</name>
    <dbReference type="NCBI Taxonomy" id="1547448"/>
    <lineage>
        <taxon>Bacteria</taxon>
        <taxon>Bacillati</taxon>
        <taxon>Actinomycetota</taxon>
        <taxon>Actinomycetes</taxon>
        <taxon>Propionibacteriales</taxon>
        <taxon>Propionibacteriaceae</taxon>
        <taxon>Arachnia</taxon>
    </lineage>
</organism>
<evidence type="ECO:0000259" key="4">
    <source>
        <dbReference type="Pfam" id="PF03633"/>
    </source>
</evidence>
<dbReference type="EMBL" id="CP072384">
    <property type="protein sequence ID" value="QUC09329.1"/>
    <property type="molecule type" value="Genomic_DNA"/>
</dbReference>
<dbReference type="InterPro" id="IPR005194">
    <property type="entry name" value="Glyco_hydro_65_C"/>
</dbReference>
<dbReference type="RefSeq" id="WP_212326742.1">
    <property type="nucleotide sequence ID" value="NZ_AP024463.1"/>
</dbReference>
<dbReference type="InterPro" id="IPR011013">
    <property type="entry name" value="Gal_mutarotase_sf_dom"/>
</dbReference>
<feature type="domain" description="Glycoside hydrolase family 65 N-terminal" evidence="5">
    <location>
        <begin position="28"/>
        <end position="288"/>
    </location>
</feature>
<feature type="domain" description="Glycoside hydrolase family 65 central catalytic" evidence="3">
    <location>
        <begin position="344"/>
        <end position="709"/>
    </location>
</feature>
<evidence type="ECO:0000313" key="7">
    <source>
        <dbReference type="Proteomes" id="UP000678513"/>
    </source>
</evidence>
<dbReference type="InterPro" id="IPR012341">
    <property type="entry name" value="6hp_glycosidase-like_sf"/>
</dbReference>
<dbReference type="SUPFAM" id="SSF48208">
    <property type="entry name" value="Six-hairpin glycosidases"/>
    <property type="match status" value="1"/>
</dbReference>
<keyword evidence="2" id="KW-0326">Glycosidase</keyword>
<accession>A0ABX7Y7Y2</accession>
<keyword evidence="7" id="KW-1185">Reference proteome</keyword>
<comment type="similarity">
    <text evidence="1">Belongs to the glycosyl hydrolase 65 family.</text>
</comment>
<dbReference type="InterPro" id="IPR005195">
    <property type="entry name" value="Glyco_hydro_65_M"/>
</dbReference>
<dbReference type="Pfam" id="PF03632">
    <property type="entry name" value="Glyco_hydro_65m"/>
    <property type="match status" value="1"/>
</dbReference>
<dbReference type="InterPro" id="IPR008928">
    <property type="entry name" value="6-hairpin_glycosidase_sf"/>
</dbReference>
<dbReference type="InterPro" id="IPR017045">
    <property type="entry name" value="Malt_Pase/Glycosyl_Hdrlase"/>
</dbReference>
<evidence type="ECO:0000259" key="3">
    <source>
        <dbReference type="Pfam" id="PF03632"/>
    </source>
</evidence>
<sequence length="832" mass="94128">MRWIASDPLNRFRFPTDPWRLVEVEPGLDDLGVTETLFSIGNGYLGMRGNPEEGRKSYAHGTFINGFHETWTIRHAEAAFGFASTGQTIVNVPDAKLIKIYVDDEPLTLGQSDLDHYERALDFRSGSLTRDLVWRTPAGKRVQLRSRRMVSFTDRHLTLFEIELTMLEGDAPIVLSSQVVNRQDGFDDYRQPGQNEEGFDPRRAGKLDGRVLQPRSQWHDDQRMALGYETTDSHMTLCVAVEHSLETANAYEVISRIEEDQAKQVYRIEARAGVPIVIRKAVAYHTSRGVPVTELFDRCRRTLDRVTERGFDSFFEAQRAWLNQFWTDSDVEVGGQPAIQQAVRWCLFQLAQATARSDQLGIPAKGVTGSGYEGHYFWDTEVYLVPFLTYTAPRVARNALRYRVSLLPKAKERAQMLSQEGALFPWRTINGEEASAYYAAGTAQYHIDADIAHAFAKYRDITGDTDFLYRDGAAVLVETARMWADLGFWRTEADGSKRFHIHGVTGPDEYTAVVNNNMFTNVMARANLRLAAELMQELEESDPSCWERLVQTLDVVPEEIEEWKACAEGMLIPFDETFGIHPQDEKFLFSELWDLENTPADKFPLLLHFHPLVIYRFQVLKQADVVLALFLQGDQFTLAQKRADFEYYDPITTGDSTLSGVVQSVIAAEVGYQDMAMQYFLTGLYVDLADLHANSRDGVHIASTGGVWNALVFGFGGLRDYHGDISFDPRLPKDWEYLRFPLQIRGSRLRVMLERDAIFFEVETGGPVEVSVRGQRFVIKPGAQTRVPLEHQGEELPSLKGRHPVTGVRRGDGSVITANVPEAHDQDPVAAD</sequence>
<dbReference type="Gene3D" id="1.50.10.10">
    <property type="match status" value="1"/>
</dbReference>
<evidence type="ECO:0000256" key="1">
    <source>
        <dbReference type="ARBA" id="ARBA00006768"/>
    </source>
</evidence>
<dbReference type="Pfam" id="PF03633">
    <property type="entry name" value="Glyco_hydro_65C"/>
    <property type="match status" value="1"/>
</dbReference>
<feature type="domain" description="Glycoside hydrolase family 65 C-terminal" evidence="4">
    <location>
        <begin position="718"/>
        <end position="778"/>
    </location>
</feature>
<dbReference type="Pfam" id="PF03636">
    <property type="entry name" value="Glyco_hydro_65N"/>
    <property type="match status" value="1"/>
</dbReference>
<dbReference type="SUPFAM" id="SSF74650">
    <property type="entry name" value="Galactose mutarotase-like"/>
    <property type="match status" value="1"/>
</dbReference>
<dbReference type="Proteomes" id="UP000678513">
    <property type="component" value="Chromosome"/>
</dbReference>
<keyword evidence="6" id="KW-0378">Hydrolase</keyword>
<dbReference type="PANTHER" id="PTHR11051">
    <property type="entry name" value="GLYCOSYL HYDROLASE-RELATED"/>
    <property type="match status" value="1"/>
</dbReference>
<gene>
    <name evidence="6" type="ORF">J5A65_06340</name>
</gene>
<reference evidence="6 7" key="1">
    <citation type="submission" date="2021-03" db="EMBL/GenBank/DDBJ databases">
        <title>Human Oral Microbial Genomes.</title>
        <authorList>
            <person name="Johnston C.D."/>
            <person name="Chen T."/>
            <person name="Dewhirst F.E."/>
        </authorList>
    </citation>
    <scope>NUCLEOTIDE SEQUENCE [LARGE SCALE GENOMIC DNA]</scope>
    <source>
        <strain evidence="6 7">DSMZ 100122</strain>
    </source>
</reference>